<dbReference type="GeneID" id="98290267"/>
<evidence type="ECO:0000256" key="4">
    <source>
        <dbReference type="ARBA" id="ARBA00022989"/>
    </source>
</evidence>
<reference evidence="8 9" key="1">
    <citation type="submission" date="2022-09" db="EMBL/GenBank/DDBJ databases">
        <title>Xylan utilization by haloarchaea-nanohaloarchaea associations.</title>
        <authorList>
            <person name="Yakimov M."/>
        </authorList>
    </citation>
    <scope>NUCLEOTIDE SEQUENCE [LARGE SCALE GENOMIC DNA]</scope>
    <source>
        <strain evidence="8 9">SVXNc</strain>
    </source>
</reference>
<dbReference type="PANTHER" id="PTHR33885">
    <property type="entry name" value="PHAGE SHOCK PROTEIN C"/>
    <property type="match status" value="1"/>
</dbReference>
<dbReference type="InterPro" id="IPR007168">
    <property type="entry name" value="Phageshock_PspC_N"/>
</dbReference>
<dbReference type="Proteomes" id="UP001218034">
    <property type="component" value="Chromosome"/>
</dbReference>
<proteinExistence type="predicted"/>
<organism evidence="8 9">
    <name type="scientific">Candidatus Nanohalococcus occultus</name>
    <dbReference type="NCBI Taxonomy" id="2978047"/>
    <lineage>
        <taxon>Archaea</taxon>
        <taxon>Candidatus Nanohalarchaeota</taxon>
        <taxon>Candidatus Nanohalarchaeota incertae sedis</taxon>
        <taxon>Candidatus Nanohalococcus</taxon>
    </lineage>
</organism>
<keyword evidence="2" id="KW-1003">Cell membrane</keyword>
<evidence type="ECO:0000256" key="5">
    <source>
        <dbReference type="ARBA" id="ARBA00023136"/>
    </source>
</evidence>
<accession>A0ABY8CHU4</accession>
<dbReference type="EMBL" id="CP104395">
    <property type="protein sequence ID" value="WEL19254.1"/>
    <property type="molecule type" value="Genomic_DNA"/>
</dbReference>
<feature type="transmembrane region" description="Helical" evidence="6">
    <location>
        <begin position="33"/>
        <end position="56"/>
    </location>
</feature>
<evidence type="ECO:0000256" key="6">
    <source>
        <dbReference type="SAM" id="Phobius"/>
    </source>
</evidence>
<evidence type="ECO:0000313" key="9">
    <source>
        <dbReference type="Proteomes" id="UP001218034"/>
    </source>
</evidence>
<keyword evidence="4 6" id="KW-1133">Transmembrane helix</keyword>
<evidence type="ECO:0000259" key="7">
    <source>
        <dbReference type="Pfam" id="PF04024"/>
    </source>
</evidence>
<evidence type="ECO:0000256" key="3">
    <source>
        <dbReference type="ARBA" id="ARBA00022692"/>
    </source>
</evidence>
<dbReference type="Pfam" id="PF04024">
    <property type="entry name" value="PspC"/>
    <property type="match status" value="1"/>
</dbReference>
<evidence type="ECO:0000256" key="2">
    <source>
        <dbReference type="ARBA" id="ARBA00022475"/>
    </source>
</evidence>
<gene>
    <name evidence="8" type="primary">pspC</name>
    <name evidence="8" type="ORF">SVXNc_0225</name>
</gene>
<comment type="subcellular location">
    <subcellularLocation>
        <location evidence="1">Cell membrane</location>
        <topology evidence="1">Single-pass membrane protein</topology>
    </subcellularLocation>
</comment>
<keyword evidence="5 6" id="KW-0472">Membrane</keyword>
<dbReference type="RefSeq" id="WP_347722125.1">
    <property type="nucleotide sequence ID" value="NZ_CP104395.1"/>
</dbReference>
<dbReference type="PANTHER" id="PTHR33885:SF3">
    <property type="entry name" value="PHAGE SHOCK PROTEIN C"/>
    <property type="match status" value="1"/>
</dbReference>
<keyword evidence="9" id="KW-1185">Reference proteome</keyword>
<evidence type="ECO:0000256" key="1">
    <source>
        <dbReference type="ARBA" id="ARBA00004162"/>
    </source>
</evidence>
<dbReference type="InterPro" id="IPR052027">
    <property type="entry name" value="PspC"/>
</dbReference>
<feature type="domain" description="Phage shock protein PspC N-terminal" evidence="7">
    <location>
        <begin position="2"/>
        <end position="59"/>
    </location>
</feature>
<sequence>MKRLYRSEHDKILGGVCGGIAEYYDLDPSLVRIVTVLIVLGTGVGILPYLIAWLIIPKESEVR</sequence>
<evidence type="ECO:0000313" key="8">
    <source>
        <dbReference type="EMBL" id="WEL19254.1"/>
    </source>
</evidence>
<protein>
    <submittedName>
        <fullName evidence="8">Phage shock protein C</fullName>
    </submittedName>
</protein>
<keyword evidence="3 6" id="KW-0812">Transmembrane</keyword>
<name>A0ABY8CHU4_9ARCH</name>